<gene>
    <name evidence="4" type="ORF">LCGC14_0463390</name>
</gene>
<evidence type="ECO:0000256" key="1">
    <source>
        <dbReference type="ARBA" id="ARBA00022729"/>
    </source>
</evidence>
<feature type="transmembrane region" description="Helical" evidence="2">
    <location>
        <begin position="1138"/>
        <end position="1158"/>
    </location>
</feature>
<evidence type="ECO:0000256" key="2">
    <source>
        <dbReference type="SAM" id="Phobius"/>
    </source>
</evidence>
<evidence type="ECO:0000313" key="4">
    <source>
        <dbReference type="EMBL" id="KKN67249.1"/>
    </source>
</evidence>
<dbReference type="InterPro" id="IPR018466">
    <property type="entry name" value="Kre9/Knh1-like_N"/>
</dbReference>
<proteinExistence type="predicted"/>
<dbReference type="Gene3D" id="2.60.40.10">
    <property type="entry name" value="Immunoglobulins"/>
    <property type="match status" value="2"/>
</dbReference>
<name>A0A0F9SJN2_9ZZZZ</name>
<dbReference type="AlphaFoldDB" id="A0A0F9SJN2"/>
<keyword evidence="2" id="KW-0812">Transmembrane</keyword>
<dbReference type="Pfam" id="PF10342">
    <property type="entry name" value="Kre9_KNH"/>
    <property type="match status" value="2"/>
</dbReference>
<evidence type="ECO:0000259" key="3">
    <source>
        <dbReference type="Pfam" id="PF10342"/>
    </source>
</evidence>
<keyword evidence="2" id="KW-1133">Transmembrane helix</keyword>
<accession>A0A0F9SJN2</accession>
<feature type="domain" description="Yeast cell wall synthesis Kre9/Knh1-like N-terminal" evidence="3">
    <location>
        <begin position="1042"/>
        <end position="1126"/>
    </location>
</feature>
<feature type="transmembrane region" description="Helical" evidence="2">
    <location>
        <begin position="21"/>
        <end position="39"/>
    </location>
</feature>
<reference evidence="4" key="1">
    <citation type="journal article" date="2015" name="Nature">
        <title>Complex archaea that bridge the gap between prokaryotes and eukaryotes.</title>
        <authorList>
            <person name="Spang A."/>
            <person name="Saw J.H."/>
            <person name="Jorgensen S.L."/>
            <person name="Zaremba-Niedzwiedzka K."/>
            <person name="Martijn J."/>
            <person name="Lind A.E."/>
            <person name="van Eijk R."/>
            <person name="Schleper C."/>
            <person name="Guy L."/>
            <person name="Ettema T.J."/>
        </authorList>
    </citation>
    <scope>NUCLEOTIDE SEQUENCE</scope>
</reference>
<keyword evidence="1" id="KW-0732">Signal</keyword>
<dbReference type="InterPro" id="IPR013783">
    <property type="entry name" value="Ig-like_fold"/>
</dbReference>
<keyword evidence="2" id="KW-0472">Membrane</keyword>
<feature type="domain" description="Yeast cell wall synthesis Kre9/Knh1-like N-terminal" evidence="3">
    <location>
        <begin position="943"/>
        <end position="1027"/>
    </location>
</feature>
<organism evidence="4">
    <name type="scientific">marine sediment metagenome</name>
    <dbReference type="NCBI Taxonomy" id="412755"/>
    <lineage>
        <taxon>unclassified sequences</taxon>
        <taxon>metagenomes</taxon>
        <taxon>ecological metagenomes</taxon>
    </lineage>
</organism>
<dbReference type="EMBL" id="LAZR01000479">
    <property type="protein sequence ID" value="KKN67249.1"/>
    <property type="molecule type" value="Genomic_DNA"/>
</dbReference>
<protein>
    <recommendedName>
        <fullName evidence="3">Yeast cell wall synthesis Kre9/Knh1-like N-terminal domain-containing protein</fullName>
    </recommendedName>
</protein>
<sequence>MIGGKRRTFPDLIRQREFFTGVVILLILTGTWVIVGTIGDNRLTVEKPLSWAISSVSPISIVGKDALGNYSTITSDEDVKISARISVNNEKLNIRSKGPINPTAPNDLTKYLTGNFTDSDGDGMTDVAENKYGFNASDPLSFPQEPEYVNTSITTPIPGSGINATFTNETNAITIHWENPSNGNRYYLMLFNNGQQLYWGGHGVDYALVSYIEFNLTGTEVLTGQFVEYDSDGQYVGTFSEFLIDLSLIDVTGSALGASTNKISYTFMDFSVENETKYREFLKRVWPIMYDRLGAPAESFNCLIKDVGTEGYFMIVQDGREFLSDESFIPRLIVHEFVHVWKGSYTITTDENWDYDNSLSGFEEGSAEGMAFEIIHEYVRSYPNDSASLQLLNWRPYQYWSSHTTYYDSIKYNRWTGAGDFWTHPSGVYGRYSIAATTFQILIKKDPDFYKKMMQEYYEKINTNASWRSNRPNILDIWAEIVPQINGIETKLYLDSIPVFQGHKLDEGVYVLNEIRPYGTAGDQQFAVTYVLNDGQVYWGILKTRISDYNLPSWVKYDPGNDSYYYIDTQNETFTVEVFTDNQLILSLENRTKYDRRPDGTATGFGWVMLYDLGMENFPVGLYREKVTFTNYIPYDTGATEDFYFFGYDDFMQDRDTEYVIMIGIDGILEGNITIMIDSLSYTQPITRGAAIFRSNQWSFDMEGEFSISITDTEGNNHTYYRTLLEAGTYWGYFQHQFIITDRNFNGVEDQYEISPLISLTNPTNNSIHPSGTTIDLSFTDKNGISHVLYNWDGAVNATLASPYDLILPVDAGQHILRVYANDSTNNWAYRKFVFTTDDIKPNILLISPANDTSQASGTSITVNVTDANTLQQVRYSWDGNTNTTLLLSNSSLEFTTSLPGPDGVHTLKVYAQDTTGNWASVTYVFTTVPPVVPVDSITVTNPTGLVAWETGTTHSLTWISTGSIVNVKIELYWQGTFNATISASTPNGGAYSWTIPSGLVNSTIYQIKITDVSIPTTFDFSDYFEIFTPYTPVDSITVTNPTGLVAWETGTTHSLTWISTGSIVNVKIELYISGILDSVLTSSTPNDGEISWTIPSGLVNSTIYQIKITDVSNSATYDYNDYFVIYSRPLPSPPSSIPGYNLILLIGISSVISLFIIKDLLKKNKSKF</sequence>
<comment type="caution">
    <text evidence="4">The sequence shown here is derived from an EMBL/GenBank/DDBJ whole genome shotgun (WGS) entry which is preliminary data.</text>
</comment>